<name>A0ACC2TIJ5_9FUNG</name>
<keyword evidence="2" id="KW-1185">Reference proteome</keyword>
<evidence type="ECO:0000313" key="2">
    <source>
        <dbReference type="Proteomes" id="UP001165960"/>
    </source>
</evidence>
<accession>A0ACC2TIJ5</accession>
<sequence>MPPKRGSKRKRGGTTGKRGKPSKTQESSPSPEAEQKTIVEEETNDPQDQPAKKPKAVAGKASSSRKQPTRKSKAVAKEVRTPQETPAYEPESAAEKKNVPQQQSVKQPEHVADQAGTPRRKSTRKSKAISDEVSISQEQLNNRSEDAEEDAGTPQKHTIKKSKASAGKASSSVKNTTKKSEAIVKETYIPHDQTSDQPKEAPEQANIILRKSTRKSKAEAEEVSVPQEPASGQPEEVPEQANTPQKKSTRKSKAEAEKASAPQEPVSGQPEEVPEQASTPQKKTTRKSKAAAKEASVPQEQKTNEPEEVPEQASTPQKKTTRKSKAVVEEASVPQEQESDQPDEVPEKASTSQKKTTRKSKAAAKEASVPQEQESDQPDEVPEKASTSQKKTTRKSKAAAKEASVPQEQKTNEPEEVPEQASTPQKKTTRNSKAVVEEASVPQEQESDQPDEVPEKASTSQKKTTRKSKATAKEASVPQEQESDQPDEVPEKASTSQKKTTRKSKAEAEKASAPQEPTSGQPEEVPEKASTPQNKTTRKSKAVVEEASIPQEQASGQPEEVPEQASTPQTKLTRKSKAEAEKASVPQEQASSQPEEVPEQASTPQTKLTRKSKPEAEEAIVPQLQPEEQPEQALEQASTHLKKPAKVSKAKGASFLQGHSSKQPSTVVEETDTSPKQPQKKFKASEWTLDTPQGPPSKQHADNIIESSAPQGETAKQSSEVDVQSYAPQKKPDVHPDEAVIGRDIHLEQLIKTKEADPSIEQTYVTPGSLGKVEKESSVKQNTTGHSSNILTMPEDLNSSSSQPAGILPKYAPTNEPCTNSKENGFEGTNPEVEAMAITHWRKKSATSSKKPSGTKEINDMVDQLLLRHIVGRGEIDTKVLANLEFESAFEKFLWPQFNAELSSPSHVLLLVLIANQKIQDTAASLPWSTFSSNSNKFSQFYHRVLSLGLTLTERESTEGYFMKALKPQVALALQTSLVHFITHTFQTFDQPVIRDQCLRLVGISTWGCLASAEKREHIVSTSPQLRKLWKQSEKKFSTCDERQQSQVCAERSFFSLWLVQFIKLLYTIPDPSGTRIQHEAAALYCQRAVELLIDLEAQLPSRRFFNTLLKDHQVVELCQQALLFVHDQLGIIFRQLVERLDFYSRFEIDDFTGQPLLEEEITQRLYSDMSKFQLLIFQHFRSELEDVCLASIGALVKPGCLLPYLESLLHPQVVTLCHLLFIRTQPLLPLHLESSDCYNKEFLLAILCRHFELRTSHVKAVNSMSLYPDESDLFDPTIVTTQHYNGDYPLPLPKLNLQFLTLHDYLMRNFHLFRLEAYYEIRQDIEDAVKRLSPRLVYEETVFGGWARMATEVVQLSIVDVKKPRLGETVPARVVADLKINLGRYTDTIQHEWKGLHKHDVLFLLSIQAHKDSARSFPENGDFCQHFGLTHVRGCEVLDVLGDDGCPIDEVGKPHIENRHAYMKSPQRTIRVALDPNQYQQDRRSSKGNKDVYETINVVVRRKPKENNFKAVLDTIWSLMQTELVVPEWLQAVLLGYGSPTSAHHSKLPAQPQFHFHDTFLDFEHLKQCFPNHKINANSEKMLPPFLLTFPPSDEESCSLDAYEELTFSSVTKPSMGPYPSDLPNLNKIRFTPSQVQAIYSGCNLGLTMVVGPPGTGKTDVAVQVISNLYHSHPKQRLLLVTHSNQALNQLFAKIVALDVDPRHLLRLGHGEEELNVEESFSKYGRVNSFLEQRIDLLAEVAKLAQSLELDAGYGETCEMALQFYGEYIAPRWNTFLQKVSDPEANIPDCFPFSQFFSDAPQPLFPSDPKDALEAAHACFRHVAHLFDRIESIRPFELLRTSKDRANHLLVNEARIVAMTCTHAALKRRELIELGFRYDNVVLEEAAQILEIETFIPLVLQNQSKGENTELKRVVLIGDHLQLPPVVKNMGFQAYGNMEQSMFSRLIRLGVPAIHLDKQGRARPQLADLYRWRYQGLGDLGGNQLHALANPGFAHPFQFINLPSTETEPVPYFYQNLVEAEYVVAMYQYMRLIGYPAQSISILTTYNGQVALIKDVLAVRCANNPLLGLPGQVSTVDKYQGEQNDYILLSLVRTKTVGHLRDVRRLTVALSRARLGLYVVGQRELFEQCPELQPALSLFFNDGRIDKLILKPEEDFSTARSVEDTSGGLVMTGLAQLGEFVHGRLLDQMDQLPQENVDMEIN</sequence>
<gene>
    <name evidence="1" type="ORF">DSO57_1009941</name>
</gene>
<evidence type="ECO:0000313" key="1">
    <source>
        <dbReference type="EMBL" id="KAJ9074072.1"/>
    </source>
</evidence>
<dbReference type="Proteomes" id="UP001165960">
    <property type="component" value="Unassembled WGS sequence"/>
</dbReference>
<protein>
    <submittedName>
        <fullName evidence="1">Uncharacterized protein</fullName>
    </submittedName>
</protein>
<reference evidence="1" key="1">
    <citation type="submission" date="2022-04" db="EMBL/GenBank/DDBJ databases">
        <title>Genome of the entomopathogenic fungus Entomophthora muscae.</title>
        <authorList>
            <person name="Elya C."/>
            <person name="Lovett B.R."/>
            <person name="Lee E."/>
            <person name="Macias A.M."/>
            <person name="Hajek A.E."/>
            <person name="De Bivort B.L."/>
            <person name="Kasson M.T."/>
            <person name="De Fine Licht H.H."/>
            <person name="Stajich J.E."/>
        </authorList>
    </citation>
    <scope>NUCLEOTIDE SEQUENCE</scope>
    <source>
        <strain evidence="1">Berkeley</strain>
    </source>
</reference>
<comment type="caution">
    <text evidence="1">The sequence shown here is derived from an EMBL/GenBank/DDBJ whole genome shotgun (WGS) entry which is preliminary data.</text>
</comment>
<proteinExistence type="predicted"/>
<dbReference type="EMBL" id="QTSX02002872">
    <property type="protein sequence ID" value="KAJ9074072.1"/>
    <property type="molecule type" value="Genomic_DNA"/>
</dbReference>
<organism evidence="1 2">
    <name type="scientific">Entomophthora muscae</name>
    <dbReference type="NCBI Taxonomy" id="34485"/>
    <lineage>
        <taxon>Eukaryota</taxon>
        <taxon>Fungi</taxon>
        <taxon>Fungi incertae sedis</taxon>
        <taxon>Zoopagomycota</taxon>
        <taxon>Entomophthoromycotina</taxon>
        <taxon>Entomophthoromycetes</taxon>
        <taxon>Entomophthorales</taxon>
        <taxon>Entomophthoraceae</taxon>
        <taxon>Entomophthora</taxon>
    </lineage>
</organism>